<dbReference type="EMBL" id="VLLI01000022">
    <property type="protein sequence ID" value="TWI94041.1"/>
    <property type="molecule type" value="Genomic_DNA"/>
</dbReference>
<name>A0A562TKI1_9SPHI</name>
<dbReference type="AlphaFoldDB" id="A0A562TKI1"/>
<gene>
    <name evidence="1" type="ORF">JN11_04858</name>
</gene>
<protein>
    <recommendedName>
        <fullName evidence="3">LemA protein</fullName>
    </recommendedName>
</protein>
<accession>A0A562TKI1</accession>
<proteinExistence type="predicted"/>
<dbReference type="Proteomes" id="UP000317010">
    <property type="component" value="Unassembled WGS sequence"/>
</dbReference>
<evidence type="ECO:0000313" key="1">
    <source>
        <dbReference type="EMBL" id="TWI94041.1"/>
    </source>
</evidence>
<evidence type="ECO:0000313" key="2">
    <source>
        <dbReference type="Proteomes" id="UP000317010"/>
    </source>
</evidence>
<keyword evidence="2" id="KW-1185">Reference proteome</keyword>
<comment type="caution">
    <text evidence="1">The sequence shown here is derived from an EMBL/GenBank/DDBJ whole genome shotgun (WGS) entry which is preliminary data.</text>
</comment>
<dbReference type="RefSeq" id="WP_144916764.1">
    <property type="nucleotide sequence ID" value="NZ_VLLI01000022.1"/>
</dbReference>
<organism evidence="1 2">
    <name type="scientific">Mucilaginibacter frigoritolerans</name>
    <dbReference type="NCBI Taxonomy" id="652788"/>
    <lineage>
        <taxon>Bacteria</taxon>
        <taxon>Pseudomonadati</taxon>
        <taxon>Bacteroidota</taxon>
        <taxon>Sphingobacteriia</taxon>
        <taxon>Sphingobacteriales</taxon>
        <taxon>Sphingobacteriaceae</taxon>
        <taxon>Mucilaginibacter</taxon>
    </lineage>
</organism>
<evidence type="ECO:0008006" key="3">
    <source>
        <dbReference type="Google" id="ProtNLM"/>
    </source>
</evidence>
<sequence>MDIFFLCAVVGAAIVILILKFDKKQSTKVNTLLKEAYNVPPLFQLKSTEQKITLLKAALRYDDAPQNMATAGTMADIYNQNESRRQSKVQELKLLSSKYNDGQISIEVYNRKLDELIAQVHAAGGAFEVAC</sequence>
<dbReference type="OrthoDB" id="796136at2"/>
<reference evidence="1 2" key="1">
    <citation type="submission" date="2019-07" db="EMBL/GenBank/DDBJ databases">
        <title>Genomic Encyclopedia of Archaeal and Bacterial Type Strains, Phase II (KMG-II): from individual species to whole genera.</title>
        <authorList>
            <person name="Goeker M."/>
        </authorList>
    </citation>
    <scope>NUCLEOTIDE SEQUENCE [LARGE SCALE GENOMIC DNA]</scope>
    <source>
        <strain evidence="1 2">ATCC BAA-1854</strain>
    </source>
</reference>